<comment type="caution">
    <text evidence="4">The sequence shown here is derived from an EMBL/GenBank/DDBJ whole genome shotgun (WGS) entry which is preliminary data.</text>
</comment>
<dbReference type="GO" id="GO:0004316">
    <property type="term" value="F:3-oxoacyl-[acyl-carrier-protein] reductase (NADPH) activity"/>
    <property type="evidence" value="ECO:0007669"/>
    <property type="project" value="UniProtKB-EC"/>
</dbReference>
<dbReference type="EC" id="1.1.1.100" evidence="2"/>
<dbReference type="PANTHER" id="PTHR42879:SF6">
    <property type="entry name" value="NADPH-DEPENDENT REDUCTASE BACG"/>
    <property type="match status" value="1"/>
</dbReference>
<dbReference type="InterPro" id="IPR036291">
    <property type="entry name" value="NAD(P)-bd_dom_sf"/>
</dbReference>
<dbReference type="InterPro" id="IPR050259">
    <property type="entry name" value="SDR"/>
</dbReference>
<dbReference type="EMBL" id="CASHTH010004192">
    <property type="protein sequence ID" value="CAI8054536.1"/>
    <property type="molecule type" value="Genomic_DNA"/>
</dbReference>
<dbReference type="InterPro" id="IPR002347">
    <property type="entry name" value="SDR_fam"/>
</dbReference>
<dbReference type="PANTHER" id="PTHR42879">
    <property type="entry name" value="3-OXOACYL-(ACYL-CARRIER-PROTEIN) REDUCTASE"/>
    <property type="match status" value="1"/>
</dbReference>
<dbReference type="SUPFAM" id="SSF51735">
    <property type="entry name" value="NAD(P)-binding Rossmann-fold domains"/>
    <property type="match status" value="1"/>
</dbReference>
<dbReference type="Proteomes" id="UP001174909">
    <property type="component" value="Unassembled WGS sequence"/>
</dbReference>
<keyword evidence="5" id="KW-1185">Reference proteome</keyword>
<name>A0AA35XJ95_GEOBA</name>
<organism evidence="4 5">
    <name type="scientific">Geodia barretti</name>
    <name type="common">Barrett's horny sponge</name>
    <dbReference type="NCBI Taxonomy" id="519541"/>
    <lineage>
        <taxon>Eukaryota</taxon>
        <taxon>Metazoa</taxon>
        <taxon>Porifera</taxon>
        <taxon>Demospongiae</taxon>
        <taxon>Heteroscleromorpha</taxon>
        <taxon>Tetractinellida</taxon>
        <taxon>Astrophorina</taxon>
        <taxon>Geodiidae</taxon>
        <taxon>Geodia</taxon>
    </lineage>
</organism>
<dbReference type="AlphaFoldDB" id="A0AA35XJ95"/>
<dbReference type="Pfam" id="PF13561">
    <property type="entry name" value="adh_short_C2"/>
    <property type="match status" value="1"/>
</dbReference>
<dbReference type="PRINTS" id="PR00081">
    <property type="entry name" value="GDHRDH"/>
</dbReference>
<evidence type="ECO:0000256" key="3">
    <source>
        <dbReference type="ARBA" id="ARBA00048508"/>
    </source>
</evidence>
<dbReference type="FunFam" id="3.40.50.720:FF:000084">
    <property type="entry name" value="Short-chain dehydrogenase reductase"/>
    <property type="match status" value="1"/>
</dbReference>
<accession>A0AA35XJ95</accession>
<evidence type="ECO:0000256" key="1">
    <source>
        <dbReference type="ARBA" id="ARBA00006484"/>
    </source>
</evidence>
<proteinExistence type="inferred from homology"/>
<protein>
    <recommendedName>
        <fullName evidence="2">3-oxoacyl-[acyl-carrier-protein] reductase</fullName>
        <ecNumber evidence="2">1.1.1.100</ecNumber>
    </recommendedName>
</protein>
<comment type="catalytic activity">
    <reaction evidence="3">
        <text>a (3R)-hydroxyacyl-[ACP] + NADP(+) = a 3-oxoacyl-[ACP] + NADPH + H(+)</text>
        <dbReference type="Rhea" id="RHEA:17397"/>
        <dbReference type="Rhea" id="RHEA-COMP:9916"/>
        <dbReference type="Rhea" id="RHEA-COMP:9945"/>
        <dbReference type="ChEBI" id="CHEBI:15378"/>
        <dbReference type="ChEBI" id="CHEBI:57783"/>
        <dbReference type="ChEBI" id="CHEBI:58349"/>
        <dbReference type="ChEBI" id="CHEBI:78776"/>
        <dbReference type="ChEBI" id="CHEBI:78827"/>
        <dbReference type="EC" id="1.1.1.100"/>
    </reaction>
</comment>
<reference evidence="4" key="1">
    <citation type="submission" date="2023-03" db="EMBL/GenBank/DDBJ databases">
        <authorList>
            <person name="Steffen K."/>
            <person name="Cardenas P."/>
        </authorList>
    </citation>
    <scope>NUCLEOTIDE SEQUENCE</scope>
</reference>
<dbReference type="Gene3D" id="3.40.50.720">
    <property type="entry name" value="NAD(P)-binding Rossmann-like Domain"/>
    <property type="match status" value="1"/>
</dbReference>
<gene>
    <name evidence="4" type="ORF">GBAR_LOCUS29754</name>
</gene>
<evidence type="ECO:0000256" key="2">
    <source>
        <dbReference type="ARBA" id="ARBA00012948"/>
    </source>
</evidence>
<sequence length="262" mass="27435">MDLGLKGKRAIVTGGNRGIGRCCALTLAREGARVCITARNQERLDAVIHEINDAGGEGHAVAVNLTTLESCQKVVSETVERFGGVDILVNCAGAARGGDILDLSTELIDDALSLKSYSYLRMSQLVIPHMSQNGWGRIINIAGGAGTSPSSGNIPVSLANIAILNMTRALSDAVSKDGILVNTICPGLTNTQRARDVQQASADQAGKDVEELLQELGNELPAGRIAEPEEIADVVAFLASEPCSYIFGSSIYMDGGGRRGTP</sequence>
<comment type="similarity">
    <text evidence="1">Belongs to the short-chain dehydrogenases/reductases (SDR) family.</text>
</comment>
<evidence type="ECO:0000313" key="4">
    <source>
        <dbReference type="EMBL" id="CAI8054536.1"/>
    </source>
</evidence>
<evidence type="ECO:0000313" key="5">
    <source>
        <dbReference type="Proteomes" id="UP001174909"/>
    </source>
</evidence>